<dbReference type="Gene3D" id="3.50.30.30">
    <property type="match status" value="1"/>
</dbReference>
<evidence type="ECO:0000256" key="2">
    <source>
        <dbReference type="ARBA" id="ARBA00022536"/>
    </source>
</evidence>
<evidence type="ECO:0000256" key="7">
    <source>
        <dbReference type="ARBA" id="ARBA00022989"/>
    </source>
</evidence>
<keyword evidence="3" id="KW-0812">Transmembrane</keyword>
<evidence type="ECO:0008006" key="16">
    <source>
        <dbReference type="Google" id="ProtNLM"/>
    </source>
</evidence>
<evidence type="ECO:0000256" key="1">
    <source>
        <dbReference type="ARBA" id="ARBA00004479"/>
    </source>
</evidence>
<comment type="subcellular location">
    <subcellularLocation>
        <location evidence="10">Endomembrane system</location>
        <topology evidence="10">Single-pass membrane protein</topology>
    </subcellularLocation>
    <subcellularLocation>
        <location evidence="1">Membrane</location>
        <topology evidence="1">Single-pass type I membrane protein</topology>
    </subcellularLocation>
</comment>
<keyword evidence="5" id="KW-0677">Repeat</keyword>
<dbReference type="Pfam" id="PF02225">
    <property type="entry name" value="PA"/>
    <property type="match status" value="1"/>
</dbReference>
<evidence type="ECO:0000313" key="14">
    <source>
        <dbReference type="EMBL" id="CAK0865314.1"/>
    </source>
</evidence>
<dbReference type="Proteomes" id="UP001189429">
    <property type="component" value="Unassembled WGS sequence"/>
</dbReference>
<evidence type="ECO:0000256" key="3">
    <source>
        <dbReference type="ARBA" id="ARBA00022692"/>
    </source>
</evidence>
<dbReference type="InterPro" id="IPR056858">
    <property type="entry name" value="VSR_TRX"/>
</dbReference>
<sequence length="375" mass="41213">MVATWLLAAALLPAARAQINVMAPSSLAAQFPGGRIMGSTTTIGAPFYGERVLGQLVYGRSSSGSAPHCTAEDYELPPPMEVDSTRYQGEKEVRLINIAVVMRGGCAFSTKVRVAAEKGAHAVVIIDKPDSPYTRRQMNDVIVAEDAYVEDIHIPSIFICKSDGNLILDAFAKTQGPIVVELAWNVPTKTVVTVDQWMSSASSESLRFLQSFAPKRRILNQVLRYQPHFTVFSMGSGGSAQTTSKLCTDMSGKYCAEDPDGDGPVEGKDVLEEDLRQLCLHDQTKVRGRSRQYQDHPTPPEFDKYWSYIEQFQNKCPITDAAGDESKQFGPVCSYQLMRDVGLSEADIRSIRECADVSRNTEEPRAAEEPHGLVP</sequence>
<accession>A0ABN9V2F6</accession>
<evidence type="ECO:0000259" key="13">
    <source>
        <dbReference type="Pfam" id="PF25011"/>
    </source>
</evidence>
<keyword evidence="6" id="KW-0106">Calcium</keyword>
<organism evidence="14 15">
    <name type="scientific">Prorocentrum cordatum</name>
    <dbReference type="NCBI Taxonomy" id="2364126"/>
    <lineage>
        <taxon>Eukaryota</taxon>
        <taxon>Sar</taxon>
        <taxon>Alveolata</taxon>
        <taxon>Dinophyceae</taxon>
        <taxon>Prorocentrales</taxon>
        <taxon>Prorocentraceae</taxon>
        <taxon>Prorocentrum</taxon>
    </lineage>
</organism>
<dbReference type="PANTHER" id="PTHR22702">
    <property type="entry name" value="PROTEASE-ASSOCIATED DOMAIN-CONTAINING PROTEIN"/>
    <property type="match status" value="1"/>
</dbReference>
<keyword evidence="9" id="KW-0325">Glycoprotein</keyword>
<dbReference type="EMBL" id="CAUYUJ010016438">
    <property type="protein sequence ID" value="CAK0865314.1"/>
    <property type="molecule type" value="Genomic_DNA"/>
</dbReference>
<name>A0ABN9V2F6_9DINO</name>
<dbReference type="InterPro" id="IPR003137">
    <property type="entry name" value="PA_domain"/>
</dbReference>
<dbReference type="Pfam" id="PF25011">
    <property type="entry name" value="VSR_TRX"/>
    <property type="match status" value="1"/>
</dbReference>
<keyword evidence="4 11" id="KW-0732">Signal</keyword>
<dbReference type="PANTHER" id="PTHR22702:SF1">
    <property type="entry name" value="PROTEASE-ASSOCIATED DOMAIN-CONTAINING PROTEIN 1"/>
    <property type="match status" value="1"/>
</dbReference>
<keyword evidence="7" id="KW-1133">Transmembrane helix</keyword>
<gene>
    <name evidence="14" type="ORF">PCOR1329_LOCUS52877</name>
</gene>
<evidence type="ECO:0000259" key="12">
    <source>
        <dbReference type="Pfam" id="PF02225"/>
    </source>
</evidence>
<reference evidence="14" key="1">
    <citation type="submission" date="2023-10" db="EMBL/GenBank/DDBJ databases">
        <authorList>
            <person name="Chen Y."/>
            <person name="Shah S."/>
            <person name="Dougan E. K."/>
            <person name="Thang M."/>
            <person name="Chan C."/>
        </authorList>
    </citation>
    <scope>NUCLEOTIDE SEQUENCE [LARGE SCALE GENOMIC DNA]</scope>
</reference>
<evidence type="ECO:0000256" key="10">
    <source>
        <dbReference type="ARBA" id="ARBA00037847"/>
    </source>
</evidence>
<proteinExistence type="predicted"/>
<evidence type="ECO:0000256" key="11">
    <source>
        <dbReference type="SAM" id="SignalP"/>
    </source>
</evidence>
<feature type="domain" description="Vacuolar sorting receptor thioredoxin-like" evidence="13">
    <location>
        <begin position="196"/>
        <end position="362"/>
    </location>
</feature>
<evidence type="ECO:0000256" key="9">
    <source>
        <dbReference type="ARBA" id="ARBA00023180"/>
    </source>
</evidence>
<keyword evidence="2" id="KW-0245">EGF-like domain</keyword>
<dbReference type="CDD" id="cd00538">
    <property type="entry name" value="PA"/>
    <property type="match status" value="1"/>
</dbReference>
<evidence type="ECO:0000256" key="4">
    <source>
        <dbReference type="ARBA" id="ARBA00022729"/>
    </source>
</evidence>
<comment type="caution">
    <text evidence="14">The sequence shown here is derived from an EMBL/GenBank/DDBJ whole genome shotgun (WGS) entry which is preliminary data.</text>
</comment>
<feature type="chain" id="PRO_5045477255" description="PA domain-containing protein" evidence="11">
    <location>
        <begin position="18"/>
        <end position="375"/>
    </location>
</feature>
<keyword evidence="8" id="KW-0472">Membrane</keyword>
<dbReference type="InterPro" id="IPR046450">
    <property type="entry name" value="PA_dom_sf"/>
</dbReference>
<keyword evidence="15" id="KW-1185">Reference proteome</keyword>
<evidence type="ECO:0000256" key="8">
    <source>
        <dbReference type="ARBA" id="ARBA00023136"/>
    </source>
</evidence>
<evidence type="ECO:0000313" key="15">
    <source>
        <dbReference type="Proteomes" id="UP001189429"/>
    </source>
</evidence>
<evidence type="ECO:0000256" key="5">
    <source>
        <dbReference type="ARBA" id="ARBA00022737"/>
    </source>
</evidence>
<dbReference type="SUPFAM" id="SSF52025">
    <property type="entry name" value="PA domain"/>
    <property type="match status" value="1"/>
</dbReference>
<protein>
    <recommendedName>
        <fullName evidence="16">PA domain-containing protein</fullName>
    </recommendedName>
</protein>
<feature type="signal peptide" evidence="11">
    <location>
        <begin position="1"/>
        <end position="17"/>
    </location>
</feature>
<evidence type="ECO:0000256" key="6">
    <source>
        <dbReference type="ARBA" id="ARBA00022837"/>
    </source>
</evidence>
<feature type="domain" description="PA" evidence="12">
    <location>
        <begin position="53"/>
        <end position="166"/>
    </location>
</feature>